<dbReference type="InterPro" id="IPR022941">
    <property type="entry name" value="SRP54"/>
</dbReference>
<comment type="subcellular location">
    <subcellularLocation>
        <location evidence="9">Cytoplasm</location>
    </subcellularLocation>
    <text evidence="9">The SRP-RNC complex is targeted to the cytoplasmic membrane.</text>
</comment>
<dbReference type="EMBL" id="DVHI01000010">
    <property type="protein sequence ID" value="HIR61982.1"/>
    <property type="molecule type" value="Genomic_DNA"/>
</dbReference>
<dbReference type="EC" id="3.6.5.4" evidence="9"/>
<dbReference type="InterPro" id="IPR027417">
    <property type="entry name" value="P-loop_NTPase"/>
</dbReference>
<dbReference type="Gene3D" id="1.10.260.30">
    <property type="entry name" value="Signal recognition particle, SRP54 subunit, M-domain"/>
    <property type="match status" value="1"/>
</dbReference>
<dbReference type="AlphaFoldDB" id="A0A9D1DZU5"/>
<dbReference type="GO" id="GO:0003924">
    <property type="term" value="F:GTPase activity"/>
    <property type="evidence" value="ECO:0007669"/>
    <property type="project" value="UniProtKB-UniRule"/>
</dbReference>
<dbReference type="InterPro" id="IPR013822">
    <property type="entry name" value="Signal_recog_particl_SRP54_hlx"/>
</dbReference>
<dbReference type="PANTHER" id="PTHR11564">
    <property type="entry name" value="SIGNAL RECOGNITION PARTICLE 54K PROTEIN SRP54"/>
    <property type="match status" value="1"/>
</dbReference>
<gene>
    <name evidence="9 11" type="primary">ffh</name>
    <name evidence="11" type="ORF">IAC94_00455</name>
</gene>
<comment type="caution">
    <text evidence="11">The sequence shown here is derived from an EMBL/GenBank/DDBJ whole genome shotgun (WGS) entry which is preliminary data.</text>
</comment>
<evidence type="ECO:0000256" key="5">
    <source>
        <dbReference type="ARBA" id="ARBA00023134"/>
    </source>
</evidence>
<comment type="subunit">
    <text evidence="9">Part of the signal recognition particle protein translocation system, which is composed of SRP and FtsY.</text>
</comment>
<dbReference type="SUPFAM" id="SSF52540">
    <property type="entry name" value="P-loop containing nucleoside triphosphate hydrolases"/>
    <property type="match status" value="1"/>
</dbReference>
<feature type="binding site" evidence="9">
    <location>
        <begin position="247"/>
        <end position="250"/>
    </location>
    <ligand>
        <name>GTP</name>
        <dbReference type="ChEBI" id="CHEBI:37565"/>
    </ligand>
</feature>
<dbReference type="PANTHER" id="PTHR11564:SF5">
    <property type="entry name" value="SIGNAL RECOGNITION PARTICLE SUBUNIT SRP54"/>
    <property type="match status" value="1"/>
</dbReference>
<evidence type="ECO:0000256" key="1">
    <source>
        <dbReference type="ARBA" id="ARBA00005450"/>
    </source>
</evidence>
<dbReference type="GO" id="GO:0006614">
    <property type="term" value="P:SRP-dependent cotranslational protein targeting to membrane"/>
    <property type="evidence" value="ECO:0007669"/>
    <property type="project" value="InterPro"/>
</dbReference>
<dbReference type="NCBIfam" id="TIGR00959">
    <property type="entry name" value="ffh"/>
    <property type="match status" value="1"/>
</dbReference>
<name>A0A9D1DZU5_9BACT</name>
<dbReference type="Pfam" id="PF00448">
    <property type="entry name" value="SRP54"/>
    <property type="match status" value="1"/>
</dbReference>
<dbReference type="GO" id="GO:0048500">
    <property type="term" value="C:signal recognition particle"/>
    <property type="evidence" value="ECO:0007669"/>
    <property type="project" value="UniProtKB-UniRule"/>
</dbReference>
<dbReference type="GO" id="GO:0005525">
    <property type="term" value="F:GTP binding"/>
    <property type="evidence" value="ECO:0007669"/>
    <property type="project" value="UniProtKB-UniRule"/>
</dbReference>
<dbReference type="SMART" id="SM00382">
    <property type="entry name" value="AAA"/>
    <property type="match status" value="1"/>
</dbReference>
<dbReference type="InterPro" id="IPR042101">
    <property type="entry name" value="SRP54_N_sf"/>
</dbReference>
<dbReference type="Pfam" id="PF02881">
    <property type="entry name" value="SRP54_N"/>
    <property type="match status" value="1"/>
</dbReference>
<dbReference type="SUPFAM" id="SSF47446">
    <property type="entry name" value="Signal peptide-binding domain"/>
    <property type="match status" value="1"/>
</dbReference>
<evidence type="ECO:0000256" key="3">
    <source>
        <dbReference type="ARBA" id="ARBA00022801"/>
    </source>
</evidence>
<keyword evidence="5 9" id="KW-0342">GTP-binding</keyword>
<dbReference type="Gene3D" id="1.20.120.140">
    <property type="entry name" value="Signal recognition particle SRP54, nucleotide-binding domain"/>
    <property type="match status" value="1"/>
</dbReference>
<dbReference type="Pfam" id="PF02978">
    <property type="entry name" value="SRP_SPB"/>
    <property type="match status" value="1"/>
</dbReference>
<feature type="binding site" evidence="9">
    <location>
        <begin position="106"/>
        <end position="113"/>
    </location>
    <ligand>
        <name>GTP</name>
        <dbReference type="ChEBI" id="CHEBI:37565"/>
    </ligand>
</feature>
<dbReference type="InterPro" id="IPR000897">
    <property type="entry name" value="SRP54_GTPase_dom"/>
</dbReference>
<sequence>MFENLTEKLERSFKIIKGQGRITEINIAETLKEVRRALLDADVSYRVAKDFCNDVKAKALGQNVLTAVRPDQMMIKIVHDELVTLMGSTATDINIKGKPGIVLVAGLQGSGKTTFCGKLALNCKSKRGLKVMLVAGDVYRPAAIDQLKVLGGQIEVFVYSEEGVKDPVKIARNAISYATKENYSLVIVDTAGRLAVDEEMMDEIAAIKDAVKPTETLFVVDAMTGQDAVETAKAFNDRLDFDGVVLTKMDGDTRGGAALSVKAVVNRPIKFISSGEKMEALDVFHPDRIADRILGMGDVVSLVEKAQEQYDEQEARKLAKKLAKNQFNLWDFYQQIQQIKKMGNIKDLASMIPGVGKALKDVDIDNNSFKSVEAIILSMTPYERENPAVINGSRRRRIAEGSGTTIADVNRLLKQFEGTRKIMKNVTSGGVRNAVRTVKGMRHR</sequence>
<comment type="domain">
    <text evidence="9">Composed of three domains: the N-terminal N domain, which is responsible for interactions with the ribosome, the central G domain, which binds GTP, and the C-terminal M domain, which binds the RNA and the signal sequence of the RNC.</text>
</comment>
<dbReference type="Proteomes" id="UP000886744">
    <property type="component" value="Unassembled WGS sequence"/>
</dbReference>
<accession>A0A9D1DZU5</accession>
<evidence type="ECO:0000259" key="10">
    <source>
        <dbReference type="PROSITE" id="PS00300"/>
    </source>
</evidence>
<dbReference type="Gene3D" id="3.40.50.300">
    <property type="entry name" value="P-loop containing nucleotide triphosphate hydrolases"/>
    <property type="match status" value="1"/>
</dbReference>
<evidence type="ECO:0000313" key="12">
    <source>
        <dbReference type="Proteomes" id="UP000886744"/>
    </source>
</evidence>
<evidence type="ECO:0000256" key="4">
    <source>
        <dbReference type="ARBA" id="ARBA00022884"/>
    </source>
</evidence>
<evidence type="ECO:0000256" key="2">
    <source>
        <dbReference type="ARBA" id="ARBA00022741"/>
    </source>
</evidence>
<feature type="binding site" evidence="9">
    <location>
        <begin position="189"/>
        <end position="193"/>
    </location>
    <ligand>
        <name>GTP</name>
        <dbReference type="ChEBI" id="CHEBI:37565"/>
    </ligand>
</feature>
<reference evidence="11" key="2">
    <citation type="journal article" date="2021" name="PeerJ">
        <title>Extensive microbial diversity within the chicken gut microbiome revealed by metagenomics and culture.</title>
        <authorList>
            <person name="Gilroy R."/>
            <person name="Ravi A."/>
            <person name="Getino M."/>
            <person name="Pursley I."/>
            <person name="Horton D.L."/>
            <person name="Alikhan N.F."/>
            <person name="Baker D."/>
            <person name="Gharbi K."/>
            <person name="Hall N."/>
            <person name="Watson M."/>
            <person name="Adriaenssens E.M."/>
            <person name="Foster-Nyarko E."/>
            <person name="Jarju S."/>
            <person name="Secka A."/>
            <person name="Antonio M."/>
            <person name="Oren A."/>
            <person name="Chaudhuri R.R."/>
            <person name="La Ragione R."/>
            <person name="Hildebrand F."/>
            <person name="Pallen M.J."/>
        </authorList>
    </citation>
    <scope>NUCLEOTIDE SEQUENCE</scope>
    <source>
        <strain evidence="11">ChiHjej13B12-12457</strain>
    </source>
</reference>
<comment type="catalytic activity">
    <reaction evidence="8 9">
        <text>GTP + H2O = GDP + phosphate + H(+)</text>
        <dbReference type="Rhea" id="RHEA:19669"/>
        <dbReference type="ChEBI" id="CHEBI:15377"/>
        <dbReference type="ChEBI" id="CHEBI:15378"/>
        <dbReference type="ChEBI" id="CHEBI:37565"/>
        <dbReference type="ChEBI" id="CHEBI:43474"/>
        <dbReference type="ChEBI" id="CHEBI:58189"/>
        <dbReference type="EC" id="3.6.5.4"/>
    </reaction>
</comment>
<evidence type="ECO:0000256" key="9">
    <source>
        <dbReference type="HAMAP-Rule" id="MF_00306"/>
    </source>
</evidence>
<protein>
    <recommendedName>
        <fullName evidence="9">Signal recognition particle protein</fullName>
        <ecNumber evidence="9">3.6.5.4</ecNumber>
    </recommendedName>
    <alternativeName>
        <fullName evidence="9">Fifty-four homolog</fullName>
    </alternativeName>
</protein>
<keyword evidence="6 9" id="KW-0733">Signal recognition particle</keyword>
<keyword evidence="7 9" id="KW-0687">Ribonucleoprotein</keyword>
<dbReference type="PROSITE" id="PS00300">
    <property type="entry name" value="SRP54"/>
    <property type="match status" value="1"/>
</dbReference>
<feature type="domain" description="SRP54-type proteins GTP-binding" evidence="10">
    <location>
        <begin position="268"/>
        <end position="281"/>
    </location>
</feature>
<dbReference type="InterPro" id="IPR036891">
    <property type="entry name" value="Signal_recog_part_SRP54_M_sf"/>
</dbReference>
<comment type="similarity">
    <text evidence="1 9">Belongs to the GTP-binding SRP family. SRP54 subfamily.</text>
</comment>
<evidence type="ECO:0000256" key="6">
    <source>
        <dbReference type="ARBA" id="ARBA00023135"/>
    </source>
</evidence>
<dbReference type="GO" id="GO:0008312">
    <property type="term" value="F:7S RNA binding"/>
    <property type="evidence" value="ECO:0007669"/>
    <property type="project" value="InterPro"/>
</dbReference>
<keyword evidence="9" id="KW-0963">Cytoplasm</keyword>
<organism evidence="11 12">
    <name type="scientific">Candidatus Coprenecus avistercoris</name>
    <dbReference type="NCBI Taxonomy" id="2840730"/>
    <lineage>
        <taxon>Bacteria</taxon>
        <taxon>Pseudomonadati</taxon>
        <taxon>Bacteroidota</taxon>
        <taxon>Bacteroidia</taxon>
        <taxon>Bacteroidales</taxon>
        <taxon>Rikenellaceae</taxon>
        <taxon>Rikenellaceae incertae sedis</taxon>
        <taxon>Candidatus Coprenecus</taxon>
    </lineage>
</organism>
<keyword evidence="2 9" id="KW-0547">Nucleotide-binding</keyword>
<dbReference type="FunFam" id="3.40.50.300:FF:000022">
    <property type="entry name" value="Signal recognition particle 54 kDa subunit"/>
    <property type="match status" value="1"/>
</dbReference>
<comment type="function">
    <text evidence="9">Involved in targeting and insertion of nascent membrane proteins into the cytoplasmic membrane. Binds to the hydrophobic signal sequence of the ribosome-nascent chain (RNC) as it emerges from the ribosomes. The SRP-RNC complex is then targeted to the cytoplasmic membrane where it interacts with the SRP receptor FtsY.</text>
</comment>
<evidence type="ECO:0000256" key="8">
    <source>
        <dbReference type="ARBA" id="ARBA00048027"/>
    </source>
</evidence>
<dbReference type="CDD" id="cd18539">
    <property type="entry name" value="SRP_G"/>
    <property type="match status" value="1"/>
</dbReference>
<dbReference type="HAMAP" id="MF_00306">
    <property type="entry name" value="SRP54"/>
    <property type="match status" value="1"/>
</dbReference>
<dbReference type="SMART" id="SM00963">
    <property type="entry name" value="SRP54_N"/>
    <property type="match status" value="1"/>
</dbReference>
<reference evidence="11" key="1">
    <citation type="submission" date="2020-10" db="EMBL/GenBank/DDBJ databases">
        <authorList>
            <person name="Gilroy R."/>
        </authorList>
    </citation>
    <scope>NUCLEOTIDE SEQUENCE</scope>
    <source>
        <strain evidence="11">ChiHjej13B12-12457</strain>
    </source>
</reference>
<keyword evidence="3 9" id="KW-0378">Hydrolase</keyword>
<proteinExistence type="inferred from homology"/>
<evidence type="ECO:0000313" key="11">
    <source>
        <dbReference type="EMBL" id="HIR61982.1"/>
    </source>
</evidence>
<dbReference type="InterPro" id="IPR003593">
    <property type="entry name" value="AAA+_ATPase"/>
</dbReference>
<dbReference type="InterPro" id="IPR004780">
    <property type="entry name" value="SRP"/>
</dbReference>
<evidence type="ECO:0000256" key="7">
    <source>
        <dbReference type="ARBA" id="ARBA00023274"/>
    </source>
</evidence>
<keyword evidence="4 9" id="KW-0694">RNA-binding</keyword>
<dbReference type="SMART" id="SM00962">
    <property type="entry name" value="SRP54"/>
    <property type="match status" value="1"/>
</dbReference>
<dbReference type="InterPro" id="IPR004125">
    <property type="entry name" value="Signal_recog_particle_SRP54_M"/>
</dbReference>